<reference evidence="1 2" key="1">
    <citation type="submission" date="2018-12" db="EMBL/GenBank/DDBJ databases">
        <title>Genomic insights into the evolutionary origins and pathogenicity of five Vibrio parahaemolyticus strains isolated from the shrimp with acute hepatopancreatic necrosis disease (AHPND).</title>
        <authorList>
            <person name="Yang Q."/>
            <person name="Dong X."/>
            <person name="Xie G."/>
            <person name="Fu S."/>
            <person name="Zou P."/>
            <person name="Sun J."/>
            <person name="Wang Y."/>
            <person name="Huang J."/>
        </authorList>
    </citation>
    <scope>NUCLEOTIDE SEQUENCE [LARGE SCALE GENOMIC DNA]</scope>
    <source>
        <strain evidence="1 2">20160303005-1</strain>
        <plasmid evidence="2">pvpsd2016-3</plasmid>
    </source>
</reference>
<accession>A0AAX1G0R7</accession>
<evidence type="ECO:0000313" key="1">
    <source>
        <dbReference type="EMBL" id="QHH13246.1"/>
    </source>
</evidence>
<dbReference type="RefSeq" id="WP_086482487.1">
    <property type="nucleotide sequence ID" value="NZ_CP034302.1"/>
</dbReference>
<dbReference type="Proteomes" id="UP000464718">
    <property type="component" value="Plasmid pvpsd2016-3"/>
</dbReference>
<dbReference type="EMBL" id="CP034302">
    <property type="protein sequence ID" value="QHH13246.1"/>
    <property type="molecule type" value="Genomic_DNA"/>
</dbReference>
<sequence>MKPAWVSIHPGDEVTWVMDSDYRDDFKVLEVFVHPHLTDDLGEPLLMGLLKPLNPEHFCSLMLAAEHPVPPSQLRVEVPLAMLVPVVTRTVH</sequence>
<geneLocation type="plasmid" evidence="2">
    <name>pvpsd2016-3</name>
</geneLocation>
<protein>
    <submittedName>
        <fullName evidence="1">Uncharacterized protein</fullName>
    </submittedName>
</protein>
<name>A0AAX1G0R7_VIBPH</name>
<keyword evidence="1" id="KW-0614">Plasmid</keyword>
<dbReference type="AlphaFoldDB" id="A0AAX1G0R7"/>
<gene>
    <name evidence="1" type="ORF">EHC69_28735</name>
</gene>
<proteinExistence type="predicted"/>
<organism evidence="1 2">
    <name type="scientific">Vibrio parahaemolyticus</name>
    <dbReference type="NCBI Taxonomy" id="670"/>
    <lineage>
        <taxon>Bacteria</taxon>
        <taxon>Pseudomonadati</taxon>
        <taxon>Pseudomonadota</taxon>
        <taxon>Gammaproteobacteria</taxon>
        <taxon>Vibrionales</taxon>
        <taxon>Vibrionaceae</taxon>
        <taxon>Vibrio</taxon>
    </lineage>
</organism>
<evidence type="ECO:0000313" key="2">
    <source>
        <dbReference type="Proteomes" id="UP000464718"/>
    </source>
</evidence>